<evidence type="ECO:0000256" key="20">
    <source>
        <dbReference type="SAM" id="Phobius"/>
    </source>
</evidence>
<evidence type="ECO:0000256" key="8">
    <source>
        <dbReference type="ARBA" id="ARBA00022664"/>
    </source>
</evidence>
<dbReference type="SUPFAM" id="SSF56300">
    <property type="entry name" value="Metallo-dependent phosphatases"/>
    <property type="match status" value="1"/>
</dbReference>
<dbReference type="ExpressionAtlas" id="A0A3L6EN04">
    <property type="expression patterns" value="baseline and differential"/>
</dbReference>
<comment type="caution">
    <text evidence="23">The sequence shown here is derived from an EMBL/GenBank/DDBJ whole genome shotgun (WGS) entry which is preliminary data.</text>
</comment>
<dbReference type="GO" id="GO:0005634">
    <property type="term" value="C:nucleus"/>
    <property type="evidence" value="ECO:0007669"/>
    <property type="project" value="UniProtKB-SubCell"/>
</dbReference>
<evidence type="ECO:0000256" key="2">
    <source>
        <dbReference type="ARBA" id="ARBA00001947"/>
    </source>
</evidence>
<evidence type="ECO:0000256" key="7">
    <source>
        <dbReference type="ARBA" id="ARBA00022614"/>
    </source>
</evidence>
<name>A0A3L6EN04_MAIZE</name>
<feature type="compositionally biased region" description="Low complexity" evidence="19">
    <location>
        <begin position="750"/>
        <end position="765"/>
    </location>
</feature>
<evidence type="ECO:0000256" key="11">
    <source>
        <dbReference type="ARBA" id="ARBA00022737"/>
    </source>
</evidence>
<dbReference type="GO" id="GO:0005524">
    <property type="term" value="F:ATP binding"/>
    <property type="evidence" value="ECO:0007669"/>
    <property type="project" value="InterPro"/>
</dbReference>
<feature type="transmembrane region" description="Helical" evidence="20">
    <location>
        <begin position="338"/>
        <end position="364"/>
    </location>
</feature>
<dbReference type="GO" id="GO:0046872">
    <property type="term" value="F:metal ion binding"/>
    <property type="evidence" value="ECO:0007669"/>
    <property type="project" value="UniProtKB-KW"/>
</dbReference>
<dbReference type="GO" id="GO:0006397">
    <property type="term" value="P:mRNA processing"/>
    <property type="evidence" value="ECO:0007669"/>
    <property type="project" value="UniProtKB-KW"/>
</dbReference>
<evidence type="ECO:0000256" key="17">
    <source>
        <dbReference type="ARBA" id="ARBA00023211"/>
    </source>
</evidence>
<protein>
    <submittedName>
        <fullName evidence="23">Lariat debranching enzyme</fullName>
    </submittedName>
</protein>
<comment type="subcellular location">
    <subcellularLocation>
        <location evidence="5">Membrane</location>
    </subcellularLocation>
    <subcellularLocation>
        <location evidence="4">Nucleus</location>
    </subcellularLocation>
</comment>
<keyword evidence="7" id="KW-0433">Leucine-rich repeat</keyword>
<evidence type="ECO:0000256" key="3">
    <source>
        <dbReference type="ARBA" id="ARBA00001954"/>
    </source>
</evidence>
<dbReference type="InterPro" id="IPR000719">
    <property type="entry name" value="Prot_kinase_dom"/>
</dbReference>
<dbReference type="GO" id="GO:0008419">
    <property type="term" value="F:RNA lariat debranching enzyme activity"/>
    <property type="evidence" value="ECO:0007669"/>
    <property type="project" value="UniProtKB-ARBA"/>
</dbReference>
<gene>
    <name evidence="23" type="primary">DBR1</name>
    <name evidence="23" type="ORF">Zm00014a_037244</name>
</gene>
<dbReference type="InterPro" id="IPR029052">
    <property type="entry name" value="Metallo-depent_PP-like"/>
</dbReference>
<evidence type="ECO:0000259" key="22">
    <source>
        <dbReference type="PROSITE" id="PS50011"/>
    </source>
</evidence>
<dbReference type="CDD" id="cd00844">
    <property type="entry name" value="MPP_Dbr1_N"/>
    <property type="match status" value="1"/>
</dbReference>
<evidence type="ECO:0000313" key="23">
    <source>
        <dbReference type="EMBL" id="PWZ22245.1"/>
    </source>
</evidence>
<accession>A0A3L6EN04</accession>
<keyword evidence="10" id="KW-0479">Metal-binding</keyword>
<evidence type="ECO:0000256" key="1">
    <source>
        <dbReference type="ARBA" id="ARBA00001936"/>
    </source>
</evidence>
<evidence type="ECO:0000256" key="10">
    <source>
        <dbReference type="ARBA" id="ARBA00022723"/>
    </source>
</evidence>
<dbReference type="SUPFAM" id="SSF52058">
    <property type="entry name" value="L domain-like"/>
    <property type="match status" value="1"/>
</dbReference>
<dbReference type="InterPro" id="IPR003591">
    <property type="entry name" value="Leu-rich_rpt_typical-subtyp"/>
</dbReference>
<dbReference type="Pfam" id="PF05011">
    <property type="entry name" value="DBR1"/>
    <property type="match status" value="1"/>
</dbReference>
<dbReference type="EMBL" id="NCVQ01000006">
    <property type="protein sequence ID" value="PWZ22245.1"/>
    <property type="molecule type" value="Genomic_DNA"/>
</dbReference>
<dbReference type="SMART" id="SM01124">
    <property type="entry name" value="DBR1"/>
    <property type="match status" value="1"/>
</dbReference>
<dbReference type="Pfam" id="PF07714">
    <property type="entry name" value="PK_Tyr_Ser-Thr"/>
    <property type="match status" value="1"/>
</dbReference>
<dbReference type="InterPro" id="IPR011009">
    <property type="entry name" value="Kinase-like_dom_sf"/>
</dbReference>
<feature type="region of interest" description="Disordered" evidence="19">
    <location>
        <begin position="750"/>
        <end position="785"/>
    </location>
</feature>
<dbReference type="PANTHER" id="PTHR12849:SF0">
    <property type="entry name" value="LARIAT DEBRANCHING ENZYME"/>
    <property type="match status" value="1"/>
</dbReference>
<evidence type="ECO:0000256" key="19">
    <source>
        <dbReference type="SAM" id="MobiDB-lite"/>
    </source>
</evidence>
<dbReference type="FunFam" id="1.10.510.10:FF:000448">
    <property type="entry name" value="Putative LRR receptor-like serine/threonine-protein kinase"/>
    <property type="match status" value="1"/>
</dbReference>
<dbReference type="InterPro" id="IPR007708">
    <property type="entry name" value="DBR1_C"/>
</dbReference>
<dbReference type="Pfam" id="PF00149">
    <property type="entry name" value="Metallophos"/>
    <property type="match status" value="1"/>
</dbReference>
<dbReference type="InterPro" id="IPR032675">
    <property type="entry name" value="LRR_dom_sf"/>
</dbReference>
<dbReference type="PANTHER" id="PTHR12849">
    <property type="entry name" value="RNA LARIAT DEBRANCHING ENZYME"/>
    <property type="match status" value="1"/>
</dbReference>
<evidence type="ECO:0000256" key="21">
    <source>
        <dbReference type="SAM" id="SignalP"/>
    </source>
</evidence>
<keyword evidence="8" id="KW-0507">mRNA processing</keyword>
<dbReference type="SMART" id="SM00369">
    <property type="entry name" value="LRR_TYP"/>
    <property type="match status" value="3"/>
</dbReference>
<comment type="cofactor">
    <cofactor evidence="3">
        <name>Fe(2+)</name>
        <dbReference type="ChEBI" id="CHEBI:29033"/>
    </cofactor>
</comment>
<keyword evidence="9 20" id="KW-0812">Transmembrane</keyword>
<dbReference type="GO" id="GO:0016020">
    <property type="term" value="C:membrane"/>
    <property type="evidence" value="ECO:0007669"/>
    <property type="project" value="UniProtKB-SubCell"/>
</dbReference>
<comment type="cofactor">
    <cofactor evidence="1">
        <name>Mn(2+)</name>
        <dbReference type="ChEBI" id="CHEBI:29035"/>
    </cofactor>
</comment>
<keyword evidence="11" id="KW-0677">Repeat</keyword>
<proteinExistence type="inferred from homology"/>
<comment type="similarity">
    <text evidence="6">Belongs to the lariat debranching enzyme family.</text>
</comment>
<keyword evidence="17" id="KW-0464">Manganese</keyword>
<dbReference type="FunFam" id="3.80.10.10:FF:000521">
    <property type="entry name" value="Os03g0724300 protein"/>
    <property type="match status" value="1"/>
</dbReference>
<dbReference type="Pfam" id="PF13855">
    <property type="entry name" value="LRR_8"/>
    <property type="match status" value="1"/>
</dbReference>
<dbReference type="SUPFAM" id="SSF56112">
    <property type="entry name" value="Protein kinase-like (PK-like)"/>
    <property type="match status" value="1"/>
</dbReference>
<dbReference type="FunFam" id="3.30.200.20:FF:000433">
    <property type="entry name" value="Predicted protein"/>
    <property type="match status" value="1"/>
</dbReference>
<evidence type="ECO:0000256" key="9">
    <source>
        <dbReference type="ARBA" id="ARBA00022692"/>
    </source>
</evidence>
<keyword evidence="13" id="KW-0862">Zinc</keyword>
<evidence type="ECO:0000256" key="5">
    <source>
        <dbReference type="ARBA" id="ARBA00004370"/>
    </source>
</evidence>
<dbReference type="InterPro" id="IPR041816">
    <property type="entry name" value="Dbr1_N"/>
</dbReference>
<evidence type="ECO:0000313" key="24">
    <source>
        <dbReference type="Proteomes" id="UP000251960"/>
    </source>
</evidence>
<feature type="compositionally biased region" description="Low complexity" evidence="19">
    <location>
        <begin position="376"/>
        <end position="399"/>
    </location>
</feature>
<feature type="region of interest" description="Disordered" evidence="19">
    <location>
        <begin position="369"/>
        <end position="399"/>
    </location>
</feature>
<dbReference type="Gene3D" id="3.80.10.10">
    <property type="entry name" value="Ribonuclease Inhibitor"/>
    <property type="match status" value="1"/>
</dbReference>
<dbReference type="Gene3D" id="1.10.510.10">
    <property type="entry name" value="Transferase(Phosphotransferase) domain 1"/>
    <property type="match status" value="1"/>
</dbReference>
<dbReference type="Proteomes" id="UP000251960">
    <property type="component" value="Chromosome 5"/>
</dbReference>
<evidence type="ECO:0000256" key="16">
    <source>
        <dbReference type="ARBA" id="ARBA00023136"/>
    </source>
</evidence>
<reference evidence="23 24" key="1">
    <citation type="journal article" date="2018" name="Nat. Genet.">
        <title>Extensive intraspecific gene order and gene structural variations between Mo17 and other maize genomes.</title>
        <authorList>
            <person name="Sun S."/>
            <person name="Zhou Y."/>
            <person name="Chen J."/>
            <person name="Shi J."/>
            <person name="Zhao H."/>
            <person name="Zhao H."/>
            <person name="Song W."/>
            <person name="Zhang M."/>
            <person name="Cui Y."/>
            <person name="Dong X."/>
            <person name="Liu H."/>
            <person name="Ma X."/>
            <person name="Jiao Y."/>
            <person name="Wang B."/>
            <person name="Wei X."/>
            <person name="Stein J.C."/>
            <person name="Glaubitz J.C."/>
            <person name="Lu F."/>
            <person name="Yu G."/>
            <person name="Liang C."/>
            <person name="Fengler K."/>
            <person name="Li B."/>
            <person name="Rafalski A."/>
            <person name="Schnable P.S."/>
            <person name="Ware D.H."/>
            <person name="Buckler E.S."/>
            <person name="Lai J."/>
        </authorList>
    </citation>
    <scope>NUCLEOTIDE SEQUENCE [LARGE SCALE GENOMIC DNA]</scope>
    <source>
        <strain evidence="24">cv. Missouri 17</strain>
        <tissue evidence="23">Seedling</tissue>
    </source>
</reference>
<dbReference type="InterPro" id="IPR001611">
    <property type="entry name" value="Leu-rich_rpt"/>
</dbReference>
<evidence type="ECO:0000256" key="13">
    <source>
        <dbReference type="ARBA" id="ARBA00022833"/>
    </source>
</evidence>
<evidence type="ECO:0000256" key="15">
    <source>
        <dbReference type="ARBA" id="ARBA00023004"/>
    </source>
</evidence>
<comment type="cofactor">
    <cofactor evidence="2">
        <name>Zn(2+)</name>
        <dbReference type="ChEBI" id="CHEBI:29105"/>
    </cofactor>
</comment>
<keyword evidence="12" id="KW-0378">Hydrolase</keyword>
<evidence type="ECO:0000256" key="18">
    <source>
        <dbReference type="ARBA" id="ARBA00023242"/>
    </source>
</evidence>
<evidence type="ECO:0000256" key="6">
    <source>
        <dbReference type="ARBA" id="ARBA00006045"/>
    </source>
</evidence>
<dbReference type="GO" id="GO:0004672">
    <property type="term" value="F:protein kinase activity"/>
    <property type="evidence" value="ECO:0007669"/>
    <property type="project" value="InterPro"/>
</dbReference>
<dbReference type="PROSITE" id="PS50011">
    <property type="entry name" value="PROTEIN_KINASE_DOM"/>
    <property type="match status" value="1"/>
</dbReference>
<feature type="domain" description="Protein kinase" evidence="22">
    <location>
        <begin position="426"/>
        <end position="711"/>
    </location>
</feature>
<dbReference type="AlphaFoldDB" id="A0A3L6EN04"/>
<dbReference type="InterPro" id="IPR001245">
    <property type="entry name" value="Ser-Thr/Tyr_kinase_cat_dom"/>
</dbReference>
<feature type="chain" id="PRO_5017949507" evidence="21">
    <location>
        <begin position="21"/>
        <end position="1151"/>
    </location>
</feature>
<feature type="signal peptide" evidence="21">
    <location>
        <begin position="1"/>
        <end position="20"/>
    </location>
</feature>
<keyword evidence="16 20" id="KW-0472">Membrane</keyword>
<evidence type="ECO:0000256" key="12">
    <source>
        <dbReference type="ARBA" id="ARBA00022801"/>
    </source>
</evidence>
<dbReference type="Gene3D" id="3.30.200.20">
    <property type="entry name" value="Phosphorylase Kinase, domain 1"/>
    <property type="match status" value="1"/>
</dbReference>
<organism evidence="23 24">
    <name type="scientific">Zea mays</name>
    <name type="common">Maize</name>
    <dbReference type="NCBI Taxonomy" id="4577"/>
    <lineage>
        <taxon>Eukaryota</taxon>
        <taxon>Viridiplantae</taxon>
        <taxon>Streptophyta</taxon>
        <taxon>Embryophyta</taxon>
        <taxon>Tracheophyta</taxon>
        <taxon>Spermatophyta</taxon>
        <taxon>Magnoliopsida</taxon>
        <taxon>Liliopsida</taxon>
        <taxon>Poales</taxon>
        <taxon>Poaceae</taxon>
        <taxon>PACMAD clade</taxon>
        <taxon>Panicoideae</taxon>
        <taxon>Andropogonodae</taxon>
        <taxon>Andropogoneae</taxon>
        <taxon>Tripsacinae</taxon>
        <taxon>Zea</taxon>
    </lineage>
</organism>
<evidence type="ECO:0000256" key="4">
    <source>
        <dbReference type="ARBA" id="ARBA00004123"/>
    </source>
</evidence>
<keyword evidence="14 20" id="KW-1133">Transmembrane helix</keyword>
<sequence length="1151" mass="124771">MTRARARGLWALLLVALVAAAVAPGALVLAQGGTLTSRSDLVGLYALRGSLGLRARDWPRRADPCAAWAGVGCRAGRVVSLSVAGLRRTRLARLSPRFDVDGLRNLTRLEAFSAAGFGLPGSIPAWLGAGLAPTLQSLDISACAVSGEIPASALLGLGNLTTLNLAGNQLSGQLPATALPRLTRLRTLNLSRNAFSGALPHAVWSLPGLSVLDVSRNNLTGALPTPGLALPANAQVVDLSGNFFYGGVPETFRRLFAQVLLANISGNYFDGELGVSDGGGGNVSFQLNCFLDVLGQRTQVDCQQFYASRGLPYDGPVIPPAPQPAPSPVRKKHKNLKYILIGAIGGGLLLIAVVAAIVFCFVCSGSTGRRNHQRESGASPSAPSGVSATGTAAATGGTQPSALSANTVKVGDSFAYDQLVNATSGFGENRLIKHGHSGDLYHGVLQDGTAVVVKRITSRVPRKDAYLAELDLFAKGVHETLVPLLGHCLDKEEEKVLVYRFVRNGDLSNALHRKSREENEGLQSLDWIKRLKIATGVAEALCYLHHECSPPMVHRDVQASSILLDDKFDVRLGSLSKVCPQEGEGHQNVITKLLRFSSTADQGSSGSPSATCPYDVYCFGKVLLELVTGRLGISASNNAATSEWLDATLRYVDIYEKELMSKIIDPTLIIDEDHLEEVWAMAIVAKSCLNPRSSKRPPMKYILKALENPLKVVEWNTVEGEREPGAASTLLPPALSSPFAAAGYSALHPGTPATPTPSSAAGYSALHPGVPAPRPPATRSGAPSSVLPPAPVSGAMKIAVEGCMHGELDIVYDTLRRLEEAEGVKIDLLLCCGDFQAVRNENDLQCVSVPQKYRTMNTFWKYYSGEAVAPYPTIFIGGNHEASNYLWELYYGGWAAPNIYFLGFAGHYERPPYNKDTIRSVYHVRHYDVLKLMHLKEPLDVFLSHDWPLGITEYGNWQKLISVKKNFEDEVNNRTLGSKPAAELLNKLKPPYWFSAHLHCKFPAVIQHGKNGPTTKFLALDKCIPGRNFLQVIDIPSNPGPYEIQYDEEWLAITRKFNSVFPLARTQFTMRDEQLDTQEDRQWVRSKLNTRGAKPFDFVQTAPSFNPSSTTSKQSITVCCRNPQTESFLQLLELPYLLDSSKSESMFLVIG</sequence>
<keyword evidence="18" id="KW-0539">Nucleus</keyword>
<keyword evidence="21" id="KW-0732">Signal</keyword>
<keyword evidence="15" id="KW-0408">Iron</keyword>
<dbReference type="InterPro" id="IPR004843">
    <property type="entry name" value="Calcineurin-like_PHP"/>
</dbReference>
<evidence type="ECO:0000256" key="14">
    <source>
        <dbReference type="ARBA" id="ARBA00022989"/>
    </source>
</evidence>